<organism evidence="1 2">
    <name type="scientific">Riccia fluitans</name>
    <dbReference type="NCBI Taxonomy" id="41844"/>
    <lineage>
        <taxon>Eukaryota</taxon>
        <taxon>Viridiplantae</taxon>
        <taxon>Streptophyta</taxon>
        <taxon>Embryophyta</taxon>
        <taxon>Marchantiophyta</taxon>
        <taxon>Marchantiopsida</taxon>
        <taxon>Marchantiidae</taxon>
        <taxon>Marchantiales</taxon>
        <taxon>Ricciaceae</taxon>
        <taxon>Riccia</taxon>
    </lineage>
</organism>
<gene>
    <name evidence="1" type="ORF">R1flu_013794</name>
</gene>
<comment type="caution">
    <text evidence="1">The sequence shown here is derived from an EMBL/GenBank/DDBJ whole genome shotgun (WGS) entry which is preliminary data.</text>
</comment>
<proteinExistence type="predicted"/>
<accession>A0ABD1YEM0</accession>
<protein>
    <submittedName>
        <fullName evidence="1">Uncharacterized protein</fullName>
    </submittedName>
</protein>
<dbReference type="Proteomes" id="UP001605036">
    <property type="component" value="Unassembled WGS sequence"/>
</dbReference>
<dbReference type="AlphaFoldDB" id="A0ABD1YEM0"/>
<sequence length="191" mass="20708">MSSRSFLENQSRKAGPAGELVLGVEILLRSPKHLGGSFFDTFAAVMVKGDWAVQGLFCKLVDEPDANEQGNEEEDHNDFVLRPFPPTTLLGVVRHLGMICKGVDTAVKPSIGDLLDTLRENALGITSLLPISFLRILDAEVHLRLQYCTEFAFQAAGGPNVCPGSIAPLKFCLHTLEVIDTTLPGSARFSN</sequence>
<evidence type="ECO:0000313" key="2">
    <source>
        <dbReference type="Proteomes" id="UP001605036"/>
    </source>
</evidence>
<name>A0ABD1YEM0_9MARC</name>
<reference evidence="1 2" key="1">
    <citation type="submission" date="2024-09" db="EMBL/GenBank/DDBJ databases">
        <title>Chromosome-scale assembly of Riccia fluitans.</title>
        <authorList>
            <person name="Paukszto L."/>
            <person name="Sawicki J."/>
            <person name="Karawczyk K."/>
            <person name="Piernik-Szablinska J."/>
            <person name="Szczecinska M."/>
            <person name="Mazdziarz M."/>
        </authorList>
    </citation>
    <scope>NUCLEOTIDE SEQUENCE [LARGE SCALE GENOMIC DNA]</scope>
    <source>
        <strain evidence="1">Rf_01</strain>
        <tissue evidence="1">Aerial parts of the thallus</tissue>
    </source>
</reference>
<dbReference type="EMBL" id="JBHFFA010000004">
    <property type="protein sequence ID" value="KAL2629108.1"/>
    <property type="molecule type" value="Genomic_DNA"/>
</dbReference>
<keyword evidence="2" id="KW-1185">Reference proteome</keyword>
<evidence type="ECO:0000313" key="1">
    <source>
        <dbReference type="EMBL" id="KAL2629108.1"/>
    </source>
</evidence>